<evidence type="ECO:0000256" key="2">
    <source>
        <dbReference type="PROSITE-ProRule" id="PRU00176"/>
    </source>
</evidence>
<dbReference type="EMBL" id="LT853692">
    <property type="protein sequence ID" value="SMQ45654.1"/>
    <property type="molecule type" value="Genomic_DNA"/>
</dbReference>
<reference evidence="5 6" key="1">
    <citation type="submission" date="2016-06" db="EMBL/GenBank/DDBJ databases">
        <authorList>
            <person name="Kjaerup R.B."/>
            <person name="Dalgaard T.S."/>
            <person name="Juul-Madsen H.R."/>
        </authorList>
    </citation>
    <scope>NUCLEOTIDE SEQUENCE [LARGE SCALE GENOMIC DNA]</scope>
</reference>
<evidence type="ECO:0000256" key="3">
    <source>
        <dbReference type="SAM" id="MobiDB-lite"/>
    </source>
</evidence>
<dbReference type="PROSITE" id="PS50102">
    <property type="entry name" value="RRM"/>
    <property type="match status" value="2"/>
</dbReference>
<feature type="compositionally biased region" description="Basic residues" evidence="3">
    <location>
        <begin position="44"/>
        <end position="58"/>
    </location>
</feature>
<protein>
    <recommendedName>
        <fullName evidence="4">RRM domain-containing protein</fullName>
    </recommendedName>
</protein>
<keyword evidence="1 2" id="KW-0694">RNA-binding</keyword>
<name>A0A1X7RE04_ZYMT9</name>
<evidence type="ECO:0000313" key="5">
    <source>
        <dbReference type="EMBL" id="SMQ45654.1"/>
    </source>
</evidence>
<evidence type="ECO:0000256" key="1">
    <source>
        <dbReference type="ARBA" id="ARBA00022884"/>
    </source>
</evidence>
<dbReference type="SUPFAM" id="SSF54928">
    <property type="entry name" value="RNA-binding domain, RBD"/>
    <property type="match status" value="1"/>
</dbReference>
<gene>
    <name evidence="5" type="ORF">ZT3D7_G799</name>
</gene>
<keyword evidence="6" id="KW-1185">Reference proteome</keyword>
<feature type="domain" description="RRM" evidence="4">
    <location>
        <begin position="204"/>
        <end position="321"/>
    </location>
</feature>
<dbReference type="STRING" id="1276538.A0A1X7RE04"/>
<dbReference type="Pfam" id="PF00076">
    <property type="entry name" value="RRM_1"/>
    <property type="match status" value="2"/>
</dbReference>
<dbReference type="GO" id="GO:0003723">
    <property type="term" value="F:RNA binding"/>
    <property type="evidence" value="ECO:0007669"/>
    <property type="project" value="UniProtKB-UniRule"/>
</dbReference>
<organism evidence="5 6">
    <name type="scientific">Zymoseptoria tritici (strain ST99CH_3D7)</name>
    <dbReference type="NCBI Taxonomy" id="1276538"/>
    <lineage>
        <taxon>Eukaryota</taxon>
        <taxon>Fungi</taxon>
        <taxon>Dikarya</taxon>
        <taxon>Ascomycota</taxon>
        <taxon>Pezizomycotina</taxon>
        <taxon>Dothideomycetes</taxon>
        <taxon>Dothideomycetidae</taxon>
        <taxon>Mycosphaerellales</taxon>
        <taxon>Mycosphaerellaceae</taxon>
        <taxon>Zymoseptoria</taxon>
    </lineage>
</organism>
<evidence type="ECO:0000313" key="6">
    <source>
        <dbReference type="Proteomes" id="UP000215127"/>
    </source>
</evidence>
<sequence>MSKSEMSSSSSPEREEKKRKRTSVPKNDAGELEIDVNLPEPPSKKAKRKEKKQSKSKAPRTESVNTAEGTNETEDATPKAVVKSATSTEPVKRSENGIWIGNLPYSVNRESLQEFFLNAGGIGSTDIMRINMPLNERKQNKGFAYVDFTSPAVLEIALALSEKLVNGRACLIKNANSFEGRPKVSTEAKAADAAAKAAGKEPTKRVFVGNLGFEATRDEINEHFSQAGQVEDVFLATFEDSGKCKGFGWVTFADIESASQAVRGFIWKKQEEEDGDDDAGSHVENDSDEEDNKPKRKPKKPMKWFINRIHGRELRCEFAEDKQTRYKKRYGKAPPATTEQRGGASRYNEATAGEARRGEENLQDLLREAQDAAPKRRDPKMKKMNKDERQDVRRQKFDARKIAPGKALANAERSSKASGAIPKTSGTKKTFD</sequence>
<dbReference type="SMART" id="SM00360">
    <property type="entry name" value="RRM"/>
    <property type="match status" value="2"/>
</dbReference>
<dbReference type="Gene3D" id="3.30.70.330">
    <property type="match status" value="2"/>
</dbReference>
<accession>A0A1X7RE04</accession>
<dbReference type="AlphaFoldDB" id="A0A1X7RE04"/>
<dbReference type="InterPro" id="IPR035979">
    <property type="entry name" value="RBD_domain_sf"/>
</dbReference>
<dbReference type="PANTHER" id="PTHR23236">
    <property type="entry name" value="EUKARYOTIC TRANSLATION INITIATION FACTOR 4B/4H"/>
    <property type="match status" value="1"/>
</dbReference>
<dbReference type="InterPro" id="IPR012677">
    <property type="entry name" value="Nucleotide-bd_a/b_plait_sf"/>
</dbReference>
<dbReference type="PANTHER" id="PTHR23236:SF95">
    <property type="entry name" value="NUCLEOLAR PROTEIN 13"/>
    <property type="match status" value="1"/>
</dbReference>
<feature type="region of interest" description="Disordered" evidence="3">
    <location>
        <begin position="1"/>
        <end position="92"/>
    </location>
</feature>
<feature type="compositionally biased region" description="Basic and acidic residues" evidence="3">
    <location>
        <begin position="384"/>
        <end position="401"/>
    </location>
</feature>
<feature type="region of interest" description="Disordered" evidence="3">
    <location>
        <begin position="270"/>
        <end position="303"/>
    </location>
</feature>
<proteinExistence type="predicted"/>
<feature type="domain" description="RRM" evidence="4">
    <location>
        <begin position="96"/>
        <end position="177"/>
    </location>
</feature>
<feature type="region of interest" description="Disordered" evidence="3">
    <location>
        <begin position="327"/>
        <end position="432"/>
    </location>
</feature>
<dbReference type="Proteomes" id="UP000215127">
    <property type="component" value="Chromosome 1"/>
</dbReference>
<feature type="compositionally biased region" description="Low complexity" evidence="3">
    <location>
        <begin position="1"/>
        <end position="11"/>
    </location>
</feature>
<dbReference type="InterPro" id="IPR000504">
    <property type="entry name" value="RRM_dom"/>
</dbReference>
<dbReference type="GO" id="GO:0005730">
    <property type="term" value="C:nucleolus"/>
    <property type="evidence" value="ECO:0007669"/>
    <property type="project" value="TreeGrafter"/>
</dbReference>
<evidence type="ECO:0000259" key="4">
    <source>
        <dbReference type="PROSITE" id="PS50102"/>
    </source>
</evidence>
<feature type="compositionally biased region" description="Basic and acidic residues" evidence="3">
    <location>
        <begin position="354"/>
        <end position="376"/>
    </location>
</feature>